<proteinExistence type="predicted"/>
<name>A0AA36XLT7_9NEIS</name>
<dbReference type="AlphaFoldDB" id="A0AA36XLT7"/>
<evidence type="ECO:0000313" key="1">
    <source>
        <dbReference type="EMBL" id="EGQ78385.1"/>
    </source>
</evidence>
<sequence>MNRVSGLFLYKFVGRWRVKIQGFGFKLSSRYDISTVPYGLNMI</sequence>
<dbReference type="Proteomes" id="UP000004982">
    <property type="component" value="Unassembled WGS sequence"/>
</dbReference>
<gene>
    <name evidence="1" type="ORF">HMPREF9418_0181</name>
</gene>
<protein>
    <submittedName>
        <fullName evidence="1">Uncharacterized protein</fullName>
    </submittedName>
</protein>
<evidence type="ECO:0000313" key="2">
    <source>
        <dbReference type="Proteomes" id="UP000004982"/>
    </source>
</evidence>
<accession>A0AA36XLT7</accession>
<comment type="caution">
    <text evidence="1">The sequence shown here is derived from an EMBL/GenBank/DDBJ whole genome shotgun (WGS) entry which is preliminary data.</text>
</comment>
<dbReference type="EMBL" id="AFQE01000014">
    <property type="protein sequence ID" value="EGQ78385.1"/>
    <property type="molecule type" value="Genomic_DNA"/>
</dbReference>
<reference evidence="1 2" key="1">
    <citation type="submission" date="2011-05" db="EMBL/GenBank/DDBJ databases">
        <authorList>
            <person name="Muzny D."/>
            <person name="Qin X."/>
            <person name="Deng J."/>
            <person name="Jiang H."/>
            <person name="Liu Y."/>
            <person name="Qu J."/>
            <person name="Song X.-Z."/>
            <person name="Zhang L."/>
            <person name="Thornton R."/>
            <person name="Coyle M."/>
            <person name="Francisco L."/>
            <person name="Jackson L."/>
            <person name="Javaid M."/>
            <person name="Korchina V."/>
            <person name="Kovar C."/>
            <person name="Mata R."/>
            <person name="Mathew T."/>
            <person name="Ngo R."/>
            <person name="Nguyen L."/>
            <person name="Nguyen N."/>
            <person name="Okwuonu G."/>
            <person name="Ongeri F."/>
            <person name="Pham C."/>
            <person name="Simmons D."/>
            <person name="Wilczek-Boney K."/>
            <person name="Hale W."/>
            <person name="Jakkamsetti A."/>
            <person name="Pham P."/>
            <person name="Ruth R."/>
            <person name="San Lucas F."/>
            <person name="Warren J."/>
            <person name="Zhang J."/>
            <person name="Zhao Z."/>
            <person name="Zhou C."/>
            <person name="Zhu D."/>
            <person name="Lee S."/>
            <person name="Bess C."/>
            <person name="Blankenburg K."/>
            <person name="Forbes L."/>
            <person name="Fu Q."/>
            <person name="Gubbala S."/>
            <person name="Hirani K."/>
            <person name="Jayaseelan J.C."/>
            <person name="Lara F."/>
            <person name="Munidasa M."/>
            <person name="Palculict T."/>
            <person name="Patil S."/>
            <person name="Pu L.-L."/>
            <person name="Saada N."/>
            <person name="Tang L."/>
            <person name="Weissenberger G."/>
            <person name="Zhu Y."/>
            <person name="Hemphill L."/>
            <person name="Shang Y."/>
            <person name="Youmans B."/>
            <person name="Ayvaz T."/>
            <person name="Ross M."/>
            <person name="Santibanez J."/>
            <person name="Aqrawi P."/>
            <person name="Gross S."/>
            <person name="Joshi V."/>
            <person name="Fowler G."/>
            <person name="Nazareth L."/>
            <person name="Reid J."/>
            <person name="Worley K."/>
            <person name="Petrosino J."/>
            <person name="Highlander S."/>
            <person name="Gibbs R."/>
        </authorList>
    </citation>
    <scope>NUCLEOTIDE SEQUENCE [LARGE SCALE GENOMIC DNA]</scope>
    <source>
        <strain evidence="1 2">ATCC 33926</strain>
    </source>
</reference>
<organism evidence="1 2">
    <name type="scientific">Neisseria macacae ATCC 33926</name>
    <dbReference type="NCBI Taxonomy" id="997348"/>
    <lineage>
        <taxon>Bacteria</taxon>
        <taxon>Pseudomonadati</taxon>
        <taxon>Pseudomonadota</taxon>
        <taxon>Betaproteobacteria</taxon>
        <taxon>Neisseriales</taxon>
        <taxon>Neisseriaceae</taxon>
        <taxon>Neisseria</taxon>
    </lineage>
</organism>